<dbReference type="PANTHER" id="PTHR23514">
    <property type="entry name" value="BYPASS OF STOP CODON PROTEIN 6"/>
    <property type="match status" value="1"/>
</dbReference>
<evidence type="ECO:0000259" key="6">
    <source>
        <dbReference type="PROSITE" id="PS50850"/>
    </source>
</evidence>
<dbReference type="OrthoDB" id="9810941at2"/>
<dbReference type="InterPro" id="IPR036259">
    <property type="entry name" value="MFS_trans_sf"/>
</dbReference>
<evidence type="ECO:0000256" key="1">
    <source>
        <dbReference type="ARBA" id="ARBA00004141"/>
    </source>
</evidence>
<comment type="caution">
    <text evidence="7">The sequence shown here is derived from an EMBL/GenBank/DDBJ whole genome shotgun (WGS) entry which is preliminary data.</text>
</comment>
<feature type="transmembrane region" description="Helical" evidence="5">
    <location>
        <begin position="236"/>
        <end position="256"/>
    </location>
</feature>
<feature type="transmembrane region" description="Helical" evidence="5">
    <location>
        <begin position="268"/>
        <end position="286"/>
    </location>
</feature>
<comment type="subcellular location">
    <subcellularLocation>
        <location evidence="1">Membrane</location>
        <topology evidence="1">Multi-pass membrane protein</topology>
    </subcellularLocation>
</comment>
<keyword evidence="3 5" id="KW-1133">Transmembrane helix</keyword>
<feature type="transmembrane region" description="Helical" evidence="5">
    <location>
        <begin position="99"/>
        <end position="119"/>
    </location>
</feature>
<feature type="transmembrane region" description="Helical" evidence="5">
    <location>
        <begin position="140"/>
        <end position="158"/>
    </location>
</feature>
<dbReference type="SUPFAM" id="SSF103473">
    <property type="entry name" value="MFS general substrate transporter"/>
    <property type="match status" value="1"/>
</dbReference>
<dbReference type="InterPro" id="IPR020846">
    <property type="entry name" value="MFS_dom"/>
</dbReference>
<proteinExistence type="predicted"/>
<feature type="domain" description="Major facilitator superfamily (MFS) profile" evidence="6">
    <location>
        <begin position="7"/>
        <end position="377"/>
    </location>
</feature>
<evidence type="ECO:0000256" key="3">
    <source>
        <dbReference type="ARBA" id="ARBA00022989"/>
    </source>
</evidence>
<gene>
    <name evidence="7" type="ORF">C7455_108114</name>
</gene>
<reference evidence="7 8" key="1">
    <citation type="submission" date="2018-05" db="EMBL/GenBank/DDBJ databases">
        <title>Genomic Encyclopedia of Type Strains, Phase IV (KMG-IV): sequencing the most valuable type-strain genomes for metagenomic binning, comparative biology and taxonomic classification.</title>
        <authorList>
            <person name="Goeker M."/>
        </authorList>
    </citation>
    <scope>NUCLEOTIDE SEQUENCE [LARGE SCALE GENOMIC DNA]</scope>
    <source>
        <strain evidence="7 8">DSM 16097</strain>
    </source>
</reference>
<dbReference type="GO" id="GO:0022857">
    <property type="term" value="F:transmembrane transporter activity"/>
    <property type="evidence" value="ECO:0007669"/>
    <property type="project" value="InterPro"/>
</dbReference>
<keyword evidence="4 5" id="KW-0472">Membrane</keyword>
<sequence>MIPVARTLPAAALATRLAFLAAGFVMACWAPLIPFAKDQVGAGEGTFGLLLLCLGLGSIVAMPVTGYISARMGARPMILLGGYGLVLLLPMLVLAPSVLVLGVALAFFGAALGTIDVAMNVHAAEVETRAQRPMMSGFHAMWSVGGILGAGGVTGLLWAGASPLMAAAVGSTLALAMMIVATPRFLRAAGGAPPKLALPRGMVLLLAVLAAICFLVEGAVLDWGALLIVAQDLLEPTTAGIGYMLFSVAMTVARLTGDRIVAALGQRAVLIVGGLIAISGIGLTLVPGMVGVALLGFVLIGLGCANLVPVVFSLAARQPDMAPGLAVAAVTTTGYAGILLGPALVGFVAEASSLAMAFGALAILMLAFPLTARLIAR</sequence>
<feature type="transmembrane region" description="Helical" evidence="5">
    <location>
        <begin position="324"/>
        <end position="348"/>
    </location>
</feature>
<evidence type="ECO:0000256" key="2">
    <source>
        <dbReference type="ARBA" id="ARBA00022692"/>
    </source>
</evidence>
<feature type="transmembrane region" description="Helical" evidence="5">
    <location>
        <begin position="164"/>
        <end position="182"/>
    </location>
</feature>
<name>A0A316GH98_9RHOB</name>
<dbReference type="InterPro" id="IPR051788">
    <property type="entry name" value="MFS_Transporter"/>
</dbReference>
<organism evidence="7 8">
    <name type="scientific">Roseicyclus mahoneyensis</name>
    <dbReference type="NCBI Taxonomy" id="164332"/>
    <lineage>
        <taxon>Bacteria</taxon>
        <taxon>Pseudomonadati</taxon>
        <taxon>Pseudomonadota</taxon>
        <taxon>Alphaproteobacteria</taxon>
        <taxon>Rhodobacterales</taxon>
        <taxon>Roseobacteraceae</taxon>
        <taxon>Roseicyclus</taxon>
    </lineage>
</organism>
<dbReference type="EMBL" id="QGGW01000008">
    <property type="protein sequence ID" value="PWK59346.1"/>
    <property type="molecule type" value="Genomic_DNA"/>
</dbReference>
<dbReference type="Proteomes" id="UP000245708">
    <property type="component" value="Unassembled WGS sequence"/>
</dbReference>
<evidence type="ECO:0000313" key="7">
    <source>
        <dbReference type="EMBL" id="PWK59346.1"/>
    </source>
</evidence>
<keyword evidence="2 5" id="KW-0812">Transmembrane</keyword>
<evidence type="ECO:0000256" key="5">
    <source>
        <dbReference type="SAM" id="Phobius"/>
    </source>
</evidence>
<dbReference type="CDD" id="cd17393">
    <property type="entry name" value="MFS_MosC_like"/>
    <property type="match status" value="1"/>
</dbReference>
<feature type="transmembrane region" description="Helical" evidence="5">
    <location>
        <begin position="354"/>
        <end position="376"/>
    </location>
</feature>
<dbReference type="GO" id="GO:0016020">
    <property type="term" value="C:membrane"/>
    <property type="evidence" value="ECO:0007669"/>
    <property type="project" value="UniProtKB-SubCell"/>
</dbReference>
<dbReference type="RefSeq" id="WP_109669716.1">
    <property type="nucleotide sequence ID" value="NZ_QGGW01000008.1"/>
</dbReference>
<keyword evidence="8" id="KW-1185">Reference proteome</keyword>
<evidence type="ECO:0000313" key="8">
    <source>
        <dbReference type="Proteomes" id="UP000245708"/>
    </source>
</evidence>
<dbReference type="PANTHER" id="PTHR23514:SF13">
    <property type="entry name" value="INNER MEMBRANE PROTEIN YBJJ"/>
    <property type="match status" value="1"/>
</dbReference>
<accession>A0A316GH98</accession>
<protein>
    <submittedName>
        <fullName evidence="7">Putative MFS family arabinose efflux permease</fullName>
    </submittedName>
</protein>
<evidence type="ECO:0000256" key="4">
    <source>
        <dbReference type="ARBA" id="ARBA00023136"/>
    </source>
</evidence>
<dbReference type="AlphaFoldDB" id="A0A316GH98"/>
<feature type="transmembrane region" description="Helical" evidence="5">
    <location>
        <begin position="77"/>
        <end position="93"/>
    </location>
</feature>
<dbReference type="Pfam" id="PF07690">
    <property type="entry name" value="MFS_1"/>
    <property type="match status" value="1"/>
</dbReference>
<dbReference type="Gene3D" id="1.20.1250.20">
    <property type="entry name" value="MFS general substrate transporter like domains"/>
    <property type="match status" value="2"/>
</dbReference>
<dbReference type="PROSITE" id="PS50850">
    <property type="entry name" value="MFS"/>
    <property type="match status" value="1"/>
</dbReference>
<dbReference type="InterPro" id="IPR011701">
    <property type="entry name" value="MFS"/>
</dbReference>
<feature type="transmembrane region" description="Helical" evidence="5">
    <location>
        <begin position="203"/>
        <end position="230"/>
    </location>
</feature>
<feature type="transmembrane region" description="Helical" evidence="5">
    <location>
        <begin position="292"/>
        <end position="312"/>
    </location>
</feature>
<dbReference type="PROSITE" id="PS51257">
    <property type="entry name" value="PROKAR_LIPOPROTEIN"/>
    <property type="match status" value="1"/>
</dbReference>
<feature type="transmembrane region" description="Helical" evidence="5">
    <location>
        <begin position="47"/>
        <end position="70"/>
    </location>
</feature>
<feature type="transmembrane region" description="Helical" evidence="5">
    <location>
        <begin position="12"/>
        <end position="35"/>
    </location>
</feature>